<dbReference type="RefSeq" id="XP_029348248.1">
    <property type="nucleotide sequence ID" value="XM_029492388.1"/>
</dbReference>
<dbReference type="OrthoDB" id="6611890at2759"/>
<feature type="region of interest" description="Disordered" evidence="1">
    <location>
        <begin position="53"/>
        <end position="91"/>
    </location>
</feature>
<feature type="compositionally biased region" description="Polar residues" evidence="1">
    <location>
        <begin position="53"/>
        <end position="62"/>
    </location>
</feature>
<dbReference type="PANTHER" id="PTHR33053">
    <property type="entry name" value="PROTEIN, PUTATIVE-RELATED"/>
    <property type="match status" value="1"/>
</dbReference>
<dbReference type="AlphaFoldDB" id="A0A8R2JV64"/>
<sequence>MEKNRFLVSEDKCLKRQKRPIDSSFYTEIRKTVANMKRSKVVIKEDDLQLTTIGNTANSSKQQVERKPVESQPQHNTRKRKYSNESTDIPRKKRTTIETMSLRNFKRKLMTEQMNISPYEEVCTSEIPTVSLNSSETNVQPQNTIFESFTFDQLYSCSESNLNLTSFSGSNQSLSNNFVKTPTIKEKLQQWVLEYNVSKNSVNSLLGILRTEGLDLPKDVRTLMNTPRTHNIIHIQPGTYIHLGLEKMLSPLLNFNKHLLTNINEINLGFNIDGLPLAKSSKRQFWPILCSVTNVPQIRFLVFAVGIYYSSEKKPESIEDFLNLFIEEALDLINRGISINNKLLSVNIDQVICDAPAKSFLLNVKSFNSTVGCNSCNEEGVYMDHRMTFLGVNSSMRTDYGFRNKVDDEYHKGNSPLERLPINIIEAVPLDYMHLVCLGVMKRLLKFWVRGNQSVRIPIGICKDIDTEMLSLRKYFPKEFARLPRPLNDIEHWKATEFRNFLLFTGPLVLKKRLKKAFYLHFMKLHCAIKILITPDLCLSNNEIAHNLIVEFVEEFKIHYGAKFVTYNVHSLIHLSFYVKLHGCLDNFSAFKYENYLGLIKKQIKNSQFPLQEAVNRIIEKMNIFYNNNNDEITSIEIYKFGKECDNVTLVNNHGFIFYENVTLNNNNYFICTQNTKNNYIMLMNNEIASVKHICKRQTGEIVFEVCTLKCSTFFNIPVKSDLIFTFIIDSTSESELKCISVTEIKYKCFFVEMSNGMAVVMALSHNLSS</sequence>
<proteinExistence type="predicted"/>
<reference evidence="3" key="1">
    <citation type="submission" date="2010-06" db="EMBL/GenBank/DDBJ databases">
        <authorList>
            <person name="Jiang H."/>
            <person name="Abraham K."/>
            <person name="Ali S."/>
            <person name="Alsbrooks S.L."/>
            <person name="Anim B.N."/>
            <person name="Anosike U.S."/>
            <person name="Attaway T."/>
            <person name="Bandaranaike D.P."/>
            <person name="Battles P.K."/>
            <person name="Bell S.N."/>
            <person name="Bell A.V."/>
            <person name="Beltran B."/>
            <person name="Bickham C."/>
            <person name="Bustamante Y."/>
            <person name="Caleb T."/>
            <person name="Canada A."/>
            <person name="Cardenas V."/>
            <person name="Carter K."/>
            <person name="Chacko J."/>
            <person name="Chandrabose M.N."/>
            <person name="Chavez D."/>
            <person name="Chavez A."/>
            <person name="Chen L."/>
            <person name="Chu H.-S."/>
            <person name="Claassen K.J."/>
            <person name="Cockrell R."/>
            <person name="Collins M."/>
            <person name="Cooper J.A."/>
            <person name="Cree A."/>
            <person name="Curry S.M."/>
            <person name="Da Y."/>
            <person name="Dao M.D."/>
            <person name="Das B."/>
            <person name="Davila M.-L."/>
            <person name="Davy-Carroll L."/>
            <person name="Denson S."/>
            <person name="Dinh H."/>
            <person name="Ebong V.E."/>
            <person name="Edwards J.R."/>
            <person name="Egan A."/>
            <person name="El-Daye J."/>
            <person name="Escobedo L."/>
            <person name="Fernandez S."/>
            <person name="Fernando P.R."/>
            <person name="Flagg N."/>
            <person name="Forbes L.D."/>
            <person name="Fowler R.G."/>
            <person name="Fu Q."/>
            <person name="Gabisi R.A."/>
            <person name="Ganer J."/>
            <person name="Garbino Pronczuk A."/>
            <person name="Garcia R.M."/>
            <person name="Garner T."/>
            <person name="Garrett T.E."/>
            <person name="Gonzalez D.A."/>
            <person name="Hamid H."/>
            <person name="Hawkins E.S."/>
            <person name="Hirani K."/>
            <person name="Hogues M.E."/>
            <person name="Hollins B."/>
            <person name="Hsiao C.-H."/>
            <person name="Jabil R."/>
            <person name="James M.L."/>
            <person name="Jhangiani S.N."/>
            <person name="Johnson B."/>
            <person name="Johnson Q."/>
            <person name="Joshi V."/>
            <person name="Kalu J.B."/>
            <person name="Kam C."/>
            <person name="Kashfia A."/>
            <person name="Keebler J."/>
            <person name="Kisamo H."/>
            <person name="Kovar C.L."/>
            <person name="Lago L.A."/>
            <person name="Lai C.-Y."/>
            <person name="Laidlaw J."/>
            <person name="Lara F."/>
            <person name="Le T.-K."/>
            <person name="Lee S.L."/>
            <person name="Legall F.H."/>
            <person name="Lemon S.J."/>
            <person name="Lewis L.R."/>
            <person name="Li B."/>
            <person name="Liu Y."/>
            <person name="Liu Y.-S."/>
            <person name="Lopez J."/>
            <person name="Lozado R.J."/>
            <person name="Lu J."/>
            <person name="Madu R.C."/>
            <person name="Maheshwari M."/>
            <person name="Maheshwari R."/>
            <person name="Malloy K."/>
            <person name="Martinez E."/>
            <person name="Mathew T."/>
            <person name="Mercado I.C."/>
            <person name="Mercado C."/>
            <person name="Meyer B."/>
            <person name="Montgomery K."/>
            <person name="Morgan M.B."/>
            <person name="Munidasa M."/>
            <person name="Nazareth L.V."/>
            <person name="Nelson J."/>
            <person name="Ng B.M."/>
            <person name="Nguyen N.B."/>
            <person name="Nguyen P.Q."/>
            <person name="Nguyen T."/>
            <person name="Obregon M."/>
            <person name="Okwuonu G.O."/>
            <person name="Onwere C.G."/>
            <person name="Orozco G."/>
            <person name="Parra A."/>
            <person name="Patel S."/>
            <person name="Patil S."/>
            <person name="Perez A."/>
            <person name="Perez Y."/>
            <person name="Pham C."/>
            <person name="Primus E.L."/>
            <person name="Pu L.-L."/>
            <person name="Puazo M."/>
            <person name="Qin X."/>
            <person name="Quiroz J.B."/>
            <person name="Reese J."/>
            <person name="Richards S."/>
            <person name="Rives C.M."/>
            <person name="Robberts R."/>
            <person name="Ruiz S.J."/>
            <person name="Ruiz M.J."/>
            <person name="Santibanez J."/>
            <person name="Schneider B.W."/>
            <person name="Sisson I."/>
            <person name="Smith M."/>
            <person name="Sodergren E."/>
            <person name="Song X.-Z."/>
            <person name="Song B.B."/>
            <person name="Summersgill H."/>
            <person name="Thelus R."/>
            <person name="Thornton R.D."/>
            <person name="Trejos Z.Y."/>
            <person name="Usmani K."/>
            <person name="Vattathil S."/>
            <person name="Villasana D."/>
            <person name="Walker D.L."/>
            <person name="Wang S."/>
            <person name="Wang K."/>
            <person name="White C.S."/>
            <person name="Williams A.C."/>
            <person name="Williamson J."/>
            <person name="Wilson K."/>
            <person name="Woghiren I.O."/>
            <person name="Woodworth J.R."/>
            <person name="Worley K.C."/>
            <person name="Wright R.A."/>
            <person name="Wu W."/>
            <person name="Young L."/>
            <person name="Zhang L."/>
            <person name="Zhang J."/>
            <person name="Zhu Y."/>
            <person name="Muzny D.M."/>
            <person name="Weinstock G."/>
            <person name="Gibbs R.A."/>
        </authorList>
    </citation>
    <scope>NUCLEOTIDE SEQUENCE [LARGE SCALE GENOMIC DNA]</scope>
    <source>
        <strain evidence="3">LSR1</strain>
    </source>
</reference>
<dbReference type="KEGG" id="api:115034879"/>
<evidence type="ECO:0000256" key="1">
    <source>
        <dbReference type="SAM" id="MobiDB-lite"/>
    </source>
</evidence>
<name>A0A8R2JV64_ACYPI</name>
<keyword evidence="3" id="KW-1185">Reference proteome</keyword>
<dbReference type="GeneID" id="115034879"/>
<accession>A0A8R2JV64</accession>
<dbReference type="EnsemblMetazoa" id="XM_029492388.1">
    <property type="protein sequence ID" value="XP_029348248.1"/>
    <property type="gene ID" value="LOC115034879"/>
</dbReference>
<organism evidence="2 3">
    <name type="scientific">Acyrthosiphon pisum</name>
    <name type="common">Pea aphid</name>
    <dbReference type="NCBI Taxonomy" id="7029"/>
    <lineage>
        <taxon>Eukaryota</taxon>
        <taxon>Metazoa</taxon>
        <taxon>Ecdysozoa</taxon>
        <taxon>Arthropoda</taxon>
        <taxon>Hexapoda</taxon>
        <taxon>Insecta</taxon>
        <taxon>Pterygota</taxon>
        <taxon>Neoptera</taxon>
        <taxon>Paraneoptera</taxon>
        <taxon>Hemiptera</taxon>
        <taxon>Sternorrhyncha</taxon>
        <taxon>Aphidomorpha</taxon>
        <taxon>Aphidoidea</taxon>
        <taxon>Aphididae</taxon>
        <taxon>Macrosiphini</taxon>
        <taxon>Acyrthosiphon</taxon>
    </lineage>
</organism>
<dbReference type="PANTHER" id="PTHR33053:SF24">
    <property type="entry name" value="TRANSPOSASE DOMAIN-CONTAINING PROTEIN"/>
    <property type="match status" value="1"/>
</dbReference>
<dbReference type="Proteomes" id="UP000007819">
    <property type="component" value="Unassembled WGS sequence"/>
</dbReference>
<protein>
    <submittedName>
        <fullName evidence="2">Uncharacterized protein</fullName>
    </submittedName>
</protein>
<evidence type="ECO:0000313" key="2">
    <source>
        <dbReference type="EnsemblMetazoa" id="XP_029348248.1"/>
    </source>
</evidence>
<reference evidence="2" key="2">
    <citation type="submission" date="2022-06" db="UniProtKB">
        <authorList>
            <consortium name="EnsemblMetazoa"/>
        </authorList>
    </citation>
    <scope>IDENTIFICATION</scope>
</reference>
<evidence type="ECO:0000313" key="3">
    <source>
        <dbReference type="Proteomes" id="UP000007819"/>
    </source>
</evidence>